<accession>U7QCQ8</accession>
<feature type="domain" description="CRISPR system ring nuclease SSO1393-like" evidence="1">
    <location>
        <begin position="67"/>
        <end position="204"/>
    </location>
</feature>
<dbReference type="Gene3D" id="3.40.50.10770">
    <property type="entry name" value="Hypothetical protein VC1899 like domain (Restriction endonuclease-like)"/>
    <property type="match status" value="1"/>
</dbReference>
<dbReference type="RefSeq" id="WP_023068760.1">
    <property type="nucleotide sequence ID" value="NZ_AUZM01000072.1"/>
</dbReference>
<dbReference type="EMBL" id="AUZM01000072">
    <property type="protein sequence ID" value="ERT04972.1"/>
    <property type="molecule type" value="Genomic_DNA"/>
</dbReference>
<comment type="caution">
    <text evidence="2">The sequence shown here is derived from an EMBL/GenBank/DDBJ whole genome shotgun (WGS) entry which is preliminary data.</text>
</comment>
<dbReference type="InterPro" id="IPR013442">
    <property type="entry name" value="SSO1393-like"/>
</dbReference>
<dbReference type="CDD" id="cd09742">
    <property type="entry name" value="Csm6_III-A"/>
    <property type="match status" value="1"/>
</dbReference>
<dbReference type="NCBIfam" id="TIGR02619">
    <property type="entry name" value="putative CRISPR-associated protein, APE2256 family"/>
    <property type="match status" value="1"/>
</dbReference>
<dbReference type="Proteomes" id="UP000017127">
    <property type="component" value="Unassembled WGS sequence"/>
</dbReference>
<dbReference type="Pfam" id="PF09651">
    <property type="entry name" value="Cas_APE2256"/>
    <property type="match status" value="1"/>
</dbReference>
<evidence type="ECO:0000259" key="1">
    <source>
        <dbReference type="Pfam" id="PF09651"/>
    </source>
</evidence>
<sequence>MALIFLSPCGTSLLTNNTDKSLRDLLFRTANHKVNNFTPDEKAIIDKHLESRRQLLNHSETDLQEVKRLSAELNGIITYYDGQLPQSSGDIHYILATDTYQGREVADLVANWLQNRGFNAQVQVFNDLATNSIESFRVAMSDLIQWCDQTLRGYQGNEYFQVIFNLTGGFKSVNGFLQAVGMFYASECIYIFQSSSELLRIPRLPISLDQSAVVGEHLMTFRRLSYQQLPVSDCRGIAETLLFESDGFVELSEWGKLIWTQAKPNYYKQKLLPPLSSRLVFSPEFERSVERSQIQPDRLLTLNERLDDLSRYLDTDGRENLRRLDFKALKGKPFADSTHECDVWGDSGDRIFGHYLAEGRYLCDRLGGHL</sequence>
<dbReference type="OrthoDB" id="9772362at2"/>
<dbReference type="Gene3D" id="1.10.196.30">
    <property type="match status" value="1"/>
</dbReference>
<proteinExistence type="predicted"/>
<gene>
    <name evidence="2" type="ORF">M595_5071</name>
</gene>
<evidence type="ECO:0000313" key="3">
    <source>
        <dbReference type="Proteomes" id="UP000017127"/>
    </source>
</evidence>
<reference evidence="2 3" key="1">
    <citation type="journal article" date="2013" name="Front. Microbiol.">
        <title>Comparative genomic analyses of the cyanobacterium, Lyngbya aestuarii BL J, a powerful hydrogen producer.</title>
        <authorList>
            <person name="Kothari A."/>
            <person name="Vaughn M."/>
            <person name="Garcia-Pichel F."/>
        </authorList>
    </citation>
    <scope>NUCLEOTIDE SEQUENCE [LARGE SCALE GENOMIC DNA]</scope>
    <source>
        <strain evidence="2 3">BL J</strain>
    </source>
</reference>
<protein>
    <submittedName>
        <fullName evidence="2">CRISPR-associated, APE2256 family domain protein</fullName>
    </submittedName>
</protein>
<name>U7QCQ8_9CYAN</name>
<evidence type="ECO:0000313" key="2">
    <source>
        <dbReference type="EMBL" id="ERT04972.1"/>
    </source>
</evidence>
<organism evidence="2 3">
    <name type="scientific">Lyngbya aestuarii BL J</name>
    <dbReference type="NCBI Taxonomy" id="1348334"/>
    <lineage>
        <taxon>Bacteria</taxon>
        <taxon>Bacillati</taxon>
        <taxon>Cyanobacteriota</taxon>
        <taxon>Cyanophyceae</taxon>
        <taxon>Oscillatoriophycideae</taxon>
        <taxon>Oscillatoriales</taxon>
        <taxon>Microcoleaceae</taxon>
        <taxon>Lyngbya</taxon>
    </lineage>
</organism>
<keyword evidence="3" id="KW-1185">Reference proteome</keyword>
<dbReference type="AlphaFoldDB" id="U7QCQ8"/>